<protein>
    <recommendedName>
        <fullName evidence="7">Zinc finger BED domain-containing protein RICESLEEPER 2</fullName>
    </recommendedName>
</protein>
<evidence type="ECO:0000256" key="1">
    <source>
        <dbReference type="ARBA" id="ARBA00023125"/>
    </source>
</evidence>
<dbReference type="InterPro" id="IPR012337">
    <property type="entry name" value="RNaseH-like_sf"/>
</dbReference>
<dbReference type="AlphaFoldDB" id="A0A2U1KFT7"/>
<dbReference type="GO" id="GO:0046983">
    <property type="term" value="F:protein dimerization activity"/>
    <property type="evidence" value="ECO:0007669"/>
    <property type="project" value="InterPro"/>
</dbReference>
<dbReference type="InterPro" id="IPR025525">
    <property type="entry name" value="hAT-like_transposase_RNase-H"/>
</dbReference>
<dbReference type="PANTHER" id="PTHR46481:SF7">
    <property type="entry name" value="ZINC FINGER BED DOMAIN-CONTAINING PROTEIN RICESLEEPER 2-LIKE"/>
    <property type="match status" value="1"/>
</dbReference>
<keyword evidence="1" id="KW-0238">DNA-binding</keyword>
<feature type="region of interest" description="Disordered" evidence="2">
    <location>
        <begin position="1"/>
        <end position="20"/>
    </location>
</feature>
<dbReference type="OrthoDB" id="1607513at2759"/>
<evidence type="ECO:0008006" key="7">
    <source>
        <dbReference type="Google" id="ProtNLM"/>
    </source>
</evidence>
<dbReference type="EMBL" id="PKPP01019667">
    <property type="protein sequence ID" value="PWA35637.1"/>
    <property type="molecule type" value="Genomic_DNA"/>
</dbReference>
<gene>
    <name evidence="5" type="ORF">CTI12_AA607710</name>
</gene>
<sequence length="553" mass="64144">MDENEDNNIKDKKRKRVSKGGIGNEKAECWKYFTPKMERPDGEGGKLIKMAYCNFCPVKYRADTVTNGTRNMNKHYPQCDFNPENEVRLKQAKLSLMKDVNGDGAGGSSGTGTLQNWKYDEKVIKNSLIELVVLAELPFKFVEHPAFIRYSNNLQPKYNLPSRHTISRDVSKFYLEEKKKLVKFLGNPNNTIHLTTDTWTSTCQKIYYMVVTAHFLDDDWVMHKRVINFKRINSHRGEDIGRELLKCINEWGISNVMTITVDNITSNDKALRYLLEHLPSKYDNGKHFHIRCMAHILNLVVKDGLKAIPRRKDFDVCQKVCDFLEKFKEKTELVSNQSSPVAHLFYSEILDLDKHLREWELEPDFSETVSKMRLKYDKYWGDYKKINHYMYFAVLLDPTMKSEILGYGFRHLLENGCIPGSVDNEHEVDTPIEFYTSSEKENKIKELVDEVERNMGALFALYKEKYGTSNLSDIPKSSSQTTNTARRRGNTFLSTFKSQNSNKSGGVDDELRKYLKEPALELEDDENFDILSWWKLNGPRFPIVSKMAKGIKS</sequence>
<organism evidence="5 6">
    <name type="scientific">Artemisia annua</name>
    <name type="common">Sweet wormwood</name>
    <dbReference type="NCBI Taxonomy" id="35608"/>
    <lineage>
        <taxon>Eukaryota</taxon>
        <taxon>Viridiplantae</taxon>
        <taxon>Streptophyta</taxon>
        <taxon>Embryophyta</taxon>
        <taxon>Tracheophyta</taxon>
        <taxon>Spermatophyta</taxon>
        <taxon>Magnoliopsida</taxon>
        <taxon>eudicotyledons</taxon>
        <taxon>Gunneridae</taxon>
        <taxon>Pentapetalae</taxon>
        <taxon>asterids</taxon>
        <taxon>campanulids</taxon>
        <taxon>Asterales</taxon>
        <taxon>Asteraceae</taxon>
        <taxon>Asteroideae</taxon>
        <taxon>Anthemideae</taxon>
        <taxon>Artemisiinae</taxon>
        <taxon>Artemisia</taxon>
    </lineage>
</organism>
<dbReference type="SUPFAM" id="SSF53098">
    <property type="entry name" value="Ribonuclease H-like"/>
    <property type="match status" value="1"/>
</dbReference>
<feature type="domain" description="hAT-like transposase RNase-H fold" evidence="4">
    <location>
        <begin position="335"/>
        <end position="413"/>
    </location>
</feature>
<name>A0A2U1KFT7_ARTAN</name>
<evidence type="ECO:0000313" key="5">
    <source>
        <dbReference type="EMBL" id="PWA35637.1"/>
    </source>
</evidence>
<dbReference type="PANTHER" id="PTHR46481">
    <property type="entry name" value="ZINC FINGER BED DOMAIN-CONTAINING PROTEIN 4"/>
    <property type="match status" value="1"/>
</dbReference>
<reference evidence="5 6" key="1">
    <citation type="journal article" date="2018" name="Mol. Plant">
        <title>The genome of Artemisia annua provides insight into the evolution of Asteraceae family and artemisinin biosynthesis.</title>
        <authorList>
            <person name="Shen Q."/>
            <person name="Zhang L."/>
            <person name="Liao Z."/>
            <person name="Wang S."/>
            <person name="Yan T."/>
            <person name="Shi P."/>
            <person name="Liu M."/>
            <person name="Fu X."/>
            <person name="Pan Q."/>
            <person name="Wang Y."/>
            <person name="Lv Z."/>
            <person name="Lu X."/>
            <person name="Zhang F."/>
            <person name="Jiang W."/>
            <person name="Ma Y."/>
            <person name="Chen M."/>
            <person name="Hao X."/>
            <person name="Li L."/>
            <person name="Tang Y."/>
            <person name="Lv G."/>
            <person name="Zhou Y."/>
            <person name="Sun X."/>
            <person name="Brodelius P.E."/>
            <person name="Rose J.K.C."/>
            <person name="Tang K."/>
        </authorList>
    </citation>
    <scope>NUCLEOTIDE SEQUENCE [LARGE SCALE GENOMIC DNA]</scope>
    <source>
        <strain evidence="6">cv. Huhao1</strain>
        <tissue evidence="5">Leaf</tissue>
    </source>
</reference>
<comment type="caution">
    <text evidence="5">The sequence shown here is derived from an EMBL/GenBank/DDBJ whole genome shotgun (WGS) entry which is preliminary data.</text>
</comment>
<proteinExistence type="predicted"/>
<evidence type="ECO:0000313" key="6">
    <source>
        <dbReference type="Proteomes" id="UP000245207"/>
    </source>
</evidence>
<evidence type="ECO:0000259" key="4">
    <source>
        <dbReference type="Pfam" id="PF14372"/>
    </source>
</evidence>
<dbReference type="Pfam" id="PF14372">
    <property type="entry name" value="hAT-like_RNase-H"/>
    <property type="match status" value="1"/>
</dbReference>
<dbReference type="STRING" id="35608.A0A2U1KFT7"/>
<dbReference type="SUPFAM" id="SSF140996">
    <property type="entry name" value="Hermes dimerisation domain"/>
    <property type="match status" value="1"/>
</dbReference>
<dbReference type="GO" id="GO:0003677">
    <property type="term" value="F:DNA binding"/>
    <property type="evidence" value="ECO:0007669"/>
    <property type="project" value="UniProtKB-KW"/>
</dbReference>
<evidence type="ECO:0000259" key="3">
    <source>
        <dbReference type="Pfam" id="PF05699"/>
    </source>
</evidence>
<feature type="domain" description="HAT C-terminal dimerisation" evidence="3">
    <location>
        <begin position="510"/>
        <end position="550"/>
    </location>
</feature>
<dbReference type="Pfam" id="PF05699">
    <property type="entry name" value="Dimer_Tnp_hAT"/>
    <property type="match status" value="1"/>
</dbReference>
<dbReference type="SMART" id="SM00614">
    <property type="entry name" value="ZnF_BED"/>
    <property type="match status" value="1"/>
</dbReference>
<accession>A0A2U1KFT7</accession>
<dbReference type="InterPro" id="IPR008906">
    <property type="entry name" value="HATC_C_dom"/>
</dbReference>
<evidence type="ECO:0000256" key="2">
    <source>
        <dbReference type="SAM" id="MobiDB-lite"/>
    </source>
</evidence>
<dbReference type="InterPro" id="IPR052035">
    <property type="entry name" value="ZnF_BED_domain_contain"/>
</dbReference>
<keyword evidence="6" id="KW-1185">Reference proteome</keyword>
<dbReference type="Proteomes" id="UP000245207">
    <property type="component" value="Unassembled WGS sequence"/>
</dbReference>